<protein>
    <submittedName>
        <fullName evidence="1">Uncharacterized protein</fullName>
    </submittedName>
</protein>
<organism evidence="1 2">
    <name type="scientific">Riccia sorocarpa</name>
    <dbReference type="NCBI Taxonomy" id="122646"/>
    <lineage>
        <taxon>Eukaryota</taxon>
        <taxon>Viridiplantae</taxon>
        <taxon>Streptophyta</taxon>
        <taxon>Embryophyta</taxon>
        <taxon>Marchantiophyta</taxon>
        <taxon>Marchantiopsida</taxon>
        <taxon>Marchantiidae</taxon>
        <taxon>Marchantiales</taxon>
        <taxon>Ricciaceae</taxon>
        <taxon>Riccia</taxon>
    </lineage>
</organism>
<sequence>MLFQKGLVIAEIIHDDNKVVDSTIDKYEINNQKYLWHKCKGLISKFKEKFLLYRATTCSQWDQIGSYQQSCEYLSLPAEYFQVEHTRGLKYLALAAQDIAYKLKLWFYTCARHAKERKIFST</sequence>
<accession>A0ABD3G8B2</accession>
<gene>
    <name evidence="1" type="ORF">R1sor_025326</name>
</gene>
<evidence type="ECO:0000313" key="2">
    <source>
        <dbReference type="Proteomes" id="UP001633002"/>
    </source>
</evidence>
<reference evidence="1 2" key="1">
    <citation type="submission" date="2024-09" db="EMBL/GenBank/DDBJ databases">
        <title>Chromosome-scale assembly of Riccia sorocarpa.</title>
        <authorList>
            <person name="Paukszto L."/>
        </authorList>
    </citation>
    <scope>NUCLEOTIDE SEQUENCE [LARGE SCALE GENOMIC DNA]</scope>
    <source>
        <strain evidence="1">LP-2024</strain>
        <tissue evidence="1">Aerial parts of the thallus</tissue>
    </source>
</reference>
<proteinExistence type="predicted"/>
<evidence type="ECO:0000313" key="1">
    <source>
        <dbReference type="EMBL" id="KAL3675378.1"/>
    </source>
</evidence>
<comment type="caution">
    <text evidence="1">The sequence shown here is derived from an EMBL/GenBank/DDBJ whole genome shotgun (WGS) entry which is preliminary data.</text>
</comment>
<dbReference type="EMBL" id="JBJQOH010000008">
    <property type="protein sequence ID" value="KAL3675378.1"/>
    <property type="molecule type" value="Genomic_DNA"/>
</dbReference>
<keyword evidence="2" id="KW-1185">Reference proteome</keyword>
<dbReference type="Proteomes" id="UP001633002">
    <property type="component" value="Unassembled WGS sequence"/>
</dbReference>
<name>A0ABD3G8B2_9MARC</name>
<dbReference type="AlphaFoldDB" id="A0ABD3G8B2"/>